<reference evidence="2" key="1">
    <citation type="submission" date="2012-09" db="EMBL/GenBank/DDBJ databases">
        <authorList>
            <person name="Weinstock G."/>
            <person name="Sodergren E."/>
            <person name="Clifton S."/>
            <person name="Fulton L."/>
            <person name="Fulton B."/>
            <person name="Courtney L."/>
            <person name="Fronick C."/>
            <person name="Harrison M."/>
            <person name="Strong C."/>
            <person name="Farmer C."/>
            <person name="Delehaunty K."/>
            <person name="Markovic C."/>
            <person name="Hall O."/>
            <person name="Minx P."/>
            <person name="Tomlinson C."/>
            <person name="Mitreva M."/>
            <person name="Nelson J."/>
            <person name="Hou S."/>
            <person name="Wollam A."/>
            <person name="Pepin K.H."/>
            <person name="Johnson M."/>
            <person name="Bhonagiri V."/>
            <person name="Nash W.E."/>
            <person name="Suruliraj S."/>
            <person name="Warren W."/>
            <person name="Chinwalla A."/>
            <person name="Mardis E.R."/>
            <person name="Wilson R.K."/>
        </authorList>
    </citation>
    <scope>NUCLEOTIDE SEQUENCE [LARGE SCALE GENOMIC DNA]</scope>
    <source>
        <strain evidence="2">OS1</strain>
    </source>
</reference>
<evidence type="ECO:0000313" key="1">
    <source>
        <dbReference type="EMBL" id="KRT34763.1"/>
    </source>
</evidence>
<organism evidence="1 2">
    <name type="scientific">Acetomicrobium hydrogeniformans ATCC BAA-1850</name>
    <dbReference type="NCBI Taxonomy" id="592015"/>
    <lineage>
        <taxon>Bacteria</taxon>
        <taxon>Thermotogati</taxon>
        <taxon>Synergistota</taxon>
        <taxon>Synergistia</taxon>
        <taxon>Synergistales</taxon>
        <taxon>Acetomicrobiaceae</taxon>
        <taxon>Acetomicrobium</taxon>
    </lineage>
</organism>
<sequence length="89" mass="10277">MSLQEEYAKLLHSHGCLLRNLRSCGAIIEPLYIALSRSREPKNILLIHKHLRTDLQHLLEVLHAPINQLKSSAQEIQLWFNTQQEGVTQ</sequence>
<keyword evidence="2" id="KW-1185">Reference proteome</keyword>
<name>A0A0T5X8R8_9BACT</name>
<evidence type="ECO:0000313" key="2">
    <source>
        <dbReference type="Proteomes" id="UP000005273"/>
    </source>
</evidence>
<dbReference type="Proteomes" id="UP000005273">
    <property type="component" value="Unassembled WGS sequence"/>
</dbReference>
<proteinExistence type="predicted"/>
<dbReference type="AlphaFoldDB" id="A0A0T5X8R8"/>
<comment type="caution">
    <text evidence="1">The sequence shown here is derived from an EMBL/GenBank/DDBJ whole genome shotgun (WGS) entry which is preliminary data.</text>
</comment>
<dbReference type="STRING" id="592015.HMPREF1705_04009"/>
<dbReference type="EMBL" id="ACJX03000001">
    <property type="protein sequence ID" value="KRT34763.1"/>
    <property type="molecule type" value="Genomic_DNA"/>
</dbReference>
<accession>A0A0T5X8R8</accession>
<protein>
    <submittedName>
        <fullName evidence="1">Uncharacterized protein</fullName>
    </submittedName>
</protein>
<gene>
    <name evidence="1" type="ORF">HMPREF1705_04009</name>
</gene>